<dbReference type="InterPro" id="IPR013320">
    <property type="entry name" value="ConA-like_dom_sf"/>
</dbReference>
<accession>A0A518DWZ0</accession>
<dbReference type="Gene3D" id="2.60.120.200">
    <property type="match status" value="1"/>
</dbReference>
<evidence type="ECO:0000313" key="4">
    <source>
        <dbReference type="Proteomes" id="UP000317648"/>
    </source>
</evidence>
<dbReference type="KEGG" id="lcre:Pla8534_41710"/>
<gene>
    <name evidence="3" type="ORF">Pla8534_41710</name>
</gene>
<keyword evidence="1" id="KW-0472">Membrane</keyword>
<dbReference type="RefSeq" id="WP_197442418.1">
    <property type="nucleotide sequence ID" value="NZ_CP036433.1"/>
</dbReference>
<keyword evidence="1" id="KW-1133">Transmembrane helix</keyword>
<dbReference type="SUPFAM" id="SSF49899">
    <property type="entry name" value="Concanavalin A-like lectins/glucanases"/>
    <property type="match status" value="1"/>
</dbReference>
<dbReference type="AlphaFoldDB" id="A0A518DWZ0"/>
<name>A0A518DWZ0_9BACT</name>
<protein>
    <submittedName>
        <fullName evidence="3">Fec operon regulator FecR</fullName>
    </submittedName>
</protein>
<feature type="transmembrane region" description="Helical" evidence="1">
    <location>
        <begin position="109"/>
        <end position="128"/>
    </location>
</feature>
<organism evidence="3 4">
    <name type="scientific">Lignipirellula cremea</name>
    <dbReference type="NCBI Taxonomy" id="2528010"/>
    <lineage>
        <taxon>Bacteria</taxon>
        <taxon>Pseudomonadati</taxon>
        <taxon>Planctomycetota</taxon>
        <taxon>Planctomycetia</taxon>
        <taxon>Pirellulales</taxon>
        <taxon>Pirellulaceae</taxon>
        <taxon>Lignipirellula</taxon>
    </lineage>
</organism>
<dbReference type="Pfam" id="PF13385">
    <property type="entry name" value="Laminin_G_3"/>
    <property type="match status" value="1"/>
</dbReference>
<evidence type="ECO:0000259" key="2">
    <source>
        <dbReference type="Pfam" id="PF04773"/>
    </source>
</evidence>
<reference evidence="3 4" key="1">
    <citation type="submission" date="2019-02" db="EMBL/GenBank/DDBJ databases">
        <title>Deep-cultivation of Planctomycetes and their phenomic and genomic characterization uncovers novel biology.</title>
        <authorList>
            <person name="Wiegand S."/>
            <person name="Jogler M."/>
            <person name="Boedeker C."/>
            <person name="Pinto D."/>
            <person name="Vollmers J."/>
            <person name="Rivas-Marin E."/>
            <person name="Kohn T."/>
            <person name="Peeters S.H."/>
            <person name="Heuer A."/>
            <person name="Rast P."/>
            <person name="Oberbeckmann S."/>
            <person name="Bunk B."/>
            <person name="Jeske O."/>
            <person name="Meyerdierks A."/>
            <person name="Storesund J.E."/>
            <person name="Kallscheuer N."/>
            <person name="Luecker S."/>
            <person name="Lage O.M."/>
            <person name="Pohl T."/>
            <person name="Merkel B.J."/>
            <person name="Hornburger P."/>
            <person name="Mueller R.-W."/>
            <person name="Bruemmer F."/>
            <person name="Labrenz M."/>
            <person name="Spormann A.M."/>
            <person name="Op den Camp H."/>
            <person name="Overmann J."/>
            <person name="Amann R."/>
            <person name="Jetten M.S.M."/>
            <person name="Mascher T."/>
            <person name="Medema M.H."/>
            <person name="Devos D.P."/>
            <person name="Kaster A.-K."/>
            <person name="Ovreas L."/>
            <person name="Rohde M."/>
            <person name="Galperin M.Y."/>
            <person name="Jogler C."/>
        </authorList>
    </citation>
    <scope>NUCLEOTIDE SEQUENCE [LARGE SCALE GENOMIC DNA]</scope>
    <source>
        <strain evidence="3 4">Pla85_3_4</strain>
    </source>
</reference>
<dbReference type="InterPro" id="IPR006860">
    <property type="entry name" value="FecR"/>
</dbReference>
<dbReference type="InterPro" id="IPR012373">
    <property type="entry name" value="Ferrdict_sens_TM"/>
</dbReference>
<dbReference type="Proteomes" id="UP000317648">
    <property type="component" value="Chromosome"/>
</dbReference>
<dbReference type="PANTHER" id="PTHR30273">
    <property type="entry name" value="PERIPLASMIC SIGNAL SENSOR AND SIGMA FACTOR ACTIVATOR FECR-RELATED"/>
    <property type="match status" value="1"/>
</dbReference>
<dbReference type="EMBL" id="CP036433">
    <property type="protein sequence ID" value="QDU96351.1"/>
    <property type="molecule type" value="Genomic_DNA"/>
</dbReference>
<dbReference type="GO" id="GO:0016989">
    <property type="term" value="F:sigma factor antagonist activity"/>
    <property type="evidence" value="ECO:0007669"/>
    <property type="project" value="TreeGrafter"/>
</dbReference>
<proteinExistence type="predicted"/>
<dbReference type="PANTHER" id="PTHR30273:SF2">
    <property type="entry name" value="PROTEIN FECR"/>
    <property type="match status" value="1"/>
</dbReference>
<dbReference type="Gene3D" id="2.60.120.1440">
    <property type="match status" value="1"/>
</dbReference>
<keyword evidence="4" id="KW-1185">Reference proteome</keyword>
<evidence type="ECO:0000256" key="1">
    <source>
        <dbReference type="SAM" id="Phobius"/>
    </source>
</evidence>
<sequence>MTKIQAAIERYVEDRDSLSDDELAELIEAVAASPELLLELKSQLMIAEMLGQQLAVDRSDFRAQVDQRIRDYQRGEVELDQRAVELRALAQGQLQEAQLRLERRQWMRLWLGVAAMLLIAAGGYYAYLTAPQWRSIARVDRFSGELLLHRRGEKIPVRAAFRVYYGDRIETATAGAFEVVYADGVKVQVNGSTDIEFCYGESSLQKVLQIRRGDVAAQVTPQQKPLLVETDQAIARVLGTEFFLATDRDSTRLEVHQGKVELEQPKLLSSVIVGENELGMASASGVTVSPITWPGDQKDLTFVFQTARQARWARTSSGAIQSYNLQPAGSATWNSHFAMKLQDGSFTVPPEAVAGVVAATTASGALSIQATLTPAAESTAEIASIVTLFDEHHSLALAQRGSELLLRLQCRDHADELVIGSLQAGAPTHVAVSLSETEFSAYLNGQKSARGTFDLQWNNWRQARFRFGEVHDVNPAWPGSLEGVACYSRALEAEEIAQESQRYLDEVRSRPHIPQAELIAIWNRGSQMPRPSEYAPGDAALMVRGLDVVRVLRNELFDESIAPGGQVLAADWAVLNGLRQPIANAKTGQAVRVVLEPFNDNPQLWGHVCSDDFQSDADRARPRYFIVSVTPYVAGT</sequence>
<feature type="domain" description="FecR protein" evidence="2">
    <location>
        <begin position="167"/>
        <end position="261"/>
    </location>
</feature>
<dbReference type="Pfam" id="PF04773">
    <property type="entry name" value="FecR"/>
    <property type="match status" value="1"/>
</dbReference>
<evidence type="ECO:0000313" key="3">
    <source>
        <dbReference type="EMBL" id="QDU96351.1"/>
    </source>
</evidence>
<keyword evidence="1" id="KW-0812">Transmembrane</keyword>